<keyword evidence="3" id="KW-1134">Transmembrane beta strand</keyword>
<feature type="domain" description="TonB-dependent transporter Oar-like beta-barrel" evidence="8">
    <location>
        <begin position="266"/>
        <end position="340"/>
    </location>
</feature>
<dbReference type="PANTHER" id="PTHR30069">
    <property type="entry name" value="TONB-DEPENDENT OUTER MEMBRANE RECEPTOR"/>
    <property type="match status" value="1"/>
</dbReference>
<dbReference type="InterPro" id="IPR057601">
    <property type="entry name" value="Oar-like_b-barrel"/>
</dbReference>
<keyword evidence="2" id="KW-0813">Transport</keyword>
<evidence type="ECO:0000313" key="10">
    <source>
        <dbReference type="Proteomes" id="UP001430954"/>
    </source>
</evidence>
<dbReference type="Gene3D" id="2.40.170.20">
    <property type="entry name" value="TonB-dependent receptor, beta-barrel domain"/>
    <property type="match status" value="1"/>
</dbReference>
<dbReference type="InterPro" id="IPR036942">
    <property type="entry name" value="Beta-barrel_TonB_sf"/>
</dbReference>
<dbReference type="InterPro" id="IPR013784">
    <property type="entry name" value="Carb-bd-like_fold"/>
</dbReference>
<name>A0ABS7T4Z3_9GAMM</name>
<dbReference type="RefSeq" id="WP_223675151.1">
    <property type="nucleotide sequence ID" value="NZ_JAINZW010000002.1"/>
</dbReference>
<dbReference type="Pfam" id="PF25183">
    <property type="entry name" value="OMP_b-brl_4"/>
    <property type="match status" value="2"/>
</dbReference>
<evidence type="ECO:0000256" key="7">
    <source>
        <dbReference type="SAM" id="SignalP"/>
    </source>
</evidence>
<dbReference type="PANTHER" id="PTHR30069:SF46">
    <property type="entry name" value="OAR PROTEIN"/>
    <property type="match status" value="1"/>
</dbReference>
<keyword evidence="5" id="KW-0472">Membrane</keyword>
<dbReference type="PROSITE" id="PS51257">
    <property type="entry name" value="PROKAR_LIPOPROTEIN"/>
    <property type="match status" value="1"/>
</dbReference>
<dbReference type="Gene3D" id="2.60.40.1120">
    <property type="entry name" value="Carboxypeptidase-like, regulatory domain"/>
    <property type="match status" value="1"/>
</dbReference>
<protein>
    <submittedName>
        <fullName evidence="9">TonB-dependent receptor</fullName>
    </submittedName>
</protein>
<reference evidence="9 10" key="1">
    <citation type="submission" date="2021-09" db="EMBL/GenBank/DDBJ databases">
        <title>Lysobacter sp. 13A isolated from the river sediment.</title>
        <authorList>
            <person name="Liu H."/>
            <person name="Li S."/>
            <person name="Mao S."/>
        </authorList>
    </citation>
    <scope>NUCLEOTIDE SEQUENCE [LARGE SCALE GENOMIC DNA]</scope>
    <source>
        <strain evidence="9 10">13A</strain>
    </source>
</reference>
<dbReference type="Proteomes" id="UP001430954">
    <property type="component" value="Unassembled WGS sequence"/>
</dbReference>
<keyword evidence="7" id="KW-0732">Signal</keyword>
<keyword evidence="4" id="KW-0812">Transmembrane</keyword>
<comment type="subcellular location">
    <subcellularLocation>
        <location evidence="1">Cell outer membrane</location>
        <topology evidence="1">Multi-pass membrane protein</topology>
    </subcellularLocation>
</comment>
<sequence>MKRIATTPTQFPLLARRPVPTLLACALAGCLAVMAPAAMAQSTAATIRGQVTVDAAPASDARVTATNVATGLSRSVQASASGAYSLVGLPPGTYRVDVTANGATTSQTVTVQVGQTATLDLAAGGVAETGPVDDATDVGTVTVTAPVLVEARTSEVASYVSQKQIEALPQGSRNFLAFADTVPGIVFEERSDGSTNIRSGAQQSNSVNVFLDGVGQKNYVTRGGITGQDTSRGNPFPQLGIGEYKVITSNYKAEYDQISSAAVSAVTRSGTNEFEGNFFWDYTSDQWREPTVIEEKSGSKAQSKEEQYGVALGGPIMRDRLFFFATYEAKEFNSPREITPGRNVTIDELPAEFQPLARATDSAPFKSDLFFGKLTFTPDDRNLLELSYKGREEDELTNVGGQNTASYGTLKTVEDTRVDLRWQYSADRWLNDMHLTYEDSFFSPRPQNFEPGYNLRLPAIGQEDNDNPTMENVLNLGGSPDFQNKGQEGMSWQNDFTFFGFEGHTVKAGFKFKAVELTAFEQQPFNAQYRFDGNRSLTVPYEVEFAGATGLAPPSVVSKNKQYGFYVQDDWEVNEKLTLNLGLRWDYEEVPSYDDFVTPESLVGFLQAYPNIQDTDYDINDYISTGDNRESFKDAWQPRLGFSYDLFADQRHVIFGGAGRAYDRNLFDFLSFERYRLAFKRDTFQFNTPGHPCDTAANPRCLEWDPIYLDQSNLDALVAGQPYGTEVFLLNNELKTPYSDQFSLGIRNAWDLAGHEWVSSVTLAHILSHDGIYFHIGNRQADGSFFPPGRSFGDGFGTIINNPLTPERAPQQFFLADNGVETRTNQVLVSMDKPYTEESGWGVTMAYTYSKAKENLPNSDIFTFDYRDTDDAPFVEANGLSQHRFVGTGIVDFWGMTLSSKLTLASHTYRSTVNCFDAPDFNNCFFDPYQPDGDSIGFKQFDLALQKEWDTGSDLKLRVRGDVFNVFNWRNYTDFDGWRGGPGDANPNFVQRNGDGIVLPTREFKLTFGLAW</sequence>
<evidence type="ECO:0000256" key="2">
    <source>
        <dbReference type="ARBA" id="ARBA00022448"/>
    </source>
</evidence>
<comment type="caution">
    <text evidence="9">The sequence shown here is derived from an EMBL/GenBank/DDBJ whole genome shotgun (WGS) entry which is preliminary data.</text>
</comment>
<feature type="domain" description="TonB-dependent transporter Oar-like beta-barrel" evidence="8">
    <location>
        <begin position="360"/>
        <end position="890"/>
    </location>
</feature>
<accession>A0ABS7T4Z3</accession>
<keyword evidence="6" id="KW-0998">Cell outer membrane</keyword>
<dbReference type="Pfam" id="PF13620">
    <property type="entry name" value="CarboxypepD_reg"/>
    <property type="match status" value="1"/>
</dbReference>
<gene>
    <name evidence="9" type="ORF">K6753_05330</name>
</gene>
<evidence type="ECO:0000256" key="3">
    <source>
        <dbReference type="ARBA" id="ARBA00022452"/>
    </source>
</evidence>
<dbReference type="SUPFAM" id="SSF56935">
    <property type="entry name" value="Porins"/>
    <property type="match status" value="1"/>
</dbReference>
<proteinExistence type="predicted"/>
<feature type="signal peptide" evidence="7">
    <location>
        <begin position="1"/>
        <end position="40"/>
    </location>
</feature>
<keyword evidence="10" id="KW-1185">Reference proteome</keyword>
<feature type="chain" id="PRO_5045679307" evidence="7">
    <location>
        <begin position="41"/>
        <end position="1012"/>
    </location>
</feature>
<keyword evidence="9" id="KW-0675">Receptor</keyword>
<evidence type="ECO:0000256" key="4">
    <source>
        <dbReference type="ARBA" id="ARBA00022692"/>
    </source>
</evidence>
<dbReference type="InterPro" id="IPR039426">
    <property type="entry name" value="TonB-dep_rcpt-like"/>
</dbReference>
<dbReference type="EMBL" id="JAINZW010000002">
    <property type="protein sequence ID" value="MBZ4038949.1"/>
    <property type="molecule type" value="Genomic_DNA"/>
</dbReference>
<evidence type="ECO:0000256" key="1">
    <source>
        <dbReference type="ARBA" id="ARBA00004571"/>
    </source>
</evidence>
<evidence type="ECO:0000259" key="8">
    <source>
        <dbReference type="Pfam" id="PF25183"/>
    </source>
</evidence>
<evidence type="ECO:0000256" key="6">
    <source>
        <dbReference type="ARBA" id="ARBA00023237"/>
    </source>
</evidence>
<evidence type="ECO:0000256" key="5">
    <source>
        <dbReference type="ARBA" id="ARBA00023136"/>
    </source>
</evidence>
<evidence type="ECO:0000313" key="9">
    <source>
        <dbReference type="EMBL" id="MBZ4038949.1"/>
    </source>
</evidence>
<dbReference type="SUPFAM" id="SSF49452">
    <property type="entry name" value="Starch-binding domain-like"/>
    <property type="match status" value="1"/>
</dbReference>
<organism evidence="9 10">
    <name type="scientific">Novilysobacter selenitireducens</name>
    <dbReference type="NCBI Taxonomy" id="2872639"/>
    <lineage>
        <taxon>Bacteria</taxon>
        <taxon>Pseudomonadati</taxon>
        <taxon>Pseudomonadota</taxon>
        <taxon>Gammaproteobacteria</taxon>
        <taxon>Lysobacterales</taxon>
        <taxon>Lysobacteraceae</taxon>
        <taxon>Novilysobacter</taxon>
    </lineage>
</organism>